<dbReference type="Gene3D" id="2.40.50.90">
    <property type="match status" value="3"/>
</dbReference>
<keyword evidence="9" id="KW-1185">Reference proteome</keyword>
<dbReference type="GO" id="GO:0043186">
    <property type="term" value="C:P granule"/>
    <property type="evidence" value="ECO:0007669"/>
    <property type="project" value="TreeGrafter"/>
</dbReference>
<sequence>MEDEMEQIIRNLKACLVSVKGGIPLPCLDRDFKVLIGHSIPFRKLGFDSLEQFLRSIPDVSISKKNGETIVAVLPSKNTEHLASLVARQKSAPKKVRAPVRMGPRRTAAQHWRPPPTFMRPPKPVKRNFTSPRPHLSVTFSQGQSISRPPRQVDLFYEQKHHYTCDFGAGQENLVRCDNEKYNPQYHEIAVNQEPSASPRETNSNTYEKPPRFMRMPSREGMANNSGMSVEPQSMMPRISIPSVNENAYPPLQSPVVDGIQSIAELEAQVHQLSLNSNQPSSALQARLQKLQVPSVFPLADHFVTTLPRISEEPDYEKELRELTRSLGLGLPVYTAVPRFPKGEPVMYNCKVKVGEESYTSYPDEDRMPAVALQRAAQNALKELRKRYELDGGHAFPTTQNPEIIKARVSELVASHTAGIWSFQVPLDYRNKWMENLPIQWLDVVRNCSQISVDIGANNRIILNKQVVSPAPELDNNTTSSVWPHVHSKVVPEPITYPSEEVWDVYVTCALTTADVWVRLIGEDYNVRYENMSADMEIHYMDNAVQAVNPEVGNYYAIKLDDCWHRVEFVEMQGGDNAVVFFLDHGDEDAVPLTMLHVLEPKYAKLPAQAIQVVLSGLEEFAEDLNATNHLVNTVIGKTLVAQVVSKPTPEDPEAVISVLLYDTSTDEDVDMNRLLAERISQEAQAPHLPENGVVTEVFVSHVSEGGEIFLNIKSESFNYLQSLMEKLMEGGISDIHIARASNHSSNPTKLYLARYSVDCEYYRAVIINEPDENNWVNVRFVDYGNTETVAASSLLLLGQLSETLERFPYQAIKVTLHSVPPEAFGPKFVERFRELVKEDEPVLVKVVKSGTENMSSEVEMFKRTEDKQFISINNTLALDPELVKPKQANENRLRRRHISRAHPFDIGQGDHQRGLGVPQIPDVGQYFDVHVTMAANPSNFTVQPYKERISLEELMGKMQDYYNNLTRTPVSPDNVKEGGLFAALHNDENWYRVTVSNVIGGSTVSVYFCDFGDVAFLPLDRLQPLSNQFKSLPAQAIKAKLARIMPSHGDWSVEDCIRFQERVVEKQFVSVIVDSGPDLLNPSDIVIGLQLYDTSGNVDIEIDSLLVDEKRAVFTPAVQQQLQQVQQIGYI</sequence>
<dbReference type="Pfam" id="PF00567">
    <property type="entry name" value="TUDOR"/>
    <property type="match status" value="3"/>
</dbReference>
<feature type="domain" description="HTH OST-type" evidence="7">
    <location>
        <begin position="4"/>
        <end position="76"/>
    </location>
</feature>
<dbReference type="SMART" id="SM00333">
    <property type="entry name" value="TUDOR"/>
    <property type="match status" value="3"/>
</dbReference>
<evidence type="ECO:0000259" key="7">
    <source>
        <dbReference type="PROSITE" id="PS51644"/>
    </source>
</evidence>
<feature type="domain" description="Tudor" evidence="6">
    <location>
        <begin position="975"/>
        <end position="1033"/>
    </location>
</feature>
<dbReference type="GO" id="GO:0034587">
    <property type="term" value="P:piRNA processing"/>
    <property type="evidence" value="ECO:0007669"/>
    <property type="project" value="TreeGrafter"/>
</dbReference>
<accession>A0AAN9VE41</accession>
<protein>
    <recommendedName>
        <fullName evidence="10">Tudor domain-containing protein 7</fullName>
    </recommendedName>
</protein>
<dbReference type="PROSITE" id="PS51644">
    <property type="entry name" value="HTH_OST"/>
    <property type="match status" value="1"/>
</dbReference>
<keyword evidence="4" id="KW-0744">Spermatogenesis</keyword>
<dbReference type="GO" id="GO:0030719">
    <property type="term" value="P:P granule organization"/>
    <property type="evidence" value="ECO:0007669"/>
    <property type="project" value="TreeGrafter"/>
</dbReference>
<comment type="caution">
    <text evidence="8">The sequence shown here is derived from an EMBL/GenBank/DDBJ whole genome shotgun (WGS) entry which is preliminary data.</text>
</comment>
<reference evidence="8 9" key="1">
    <citation type="submission" date="2024-03" db="EMBL/GenBank/DDBJ databases">
        <title>The genome assembly and annotation of the cricket Gryllus longicercus Weissman &amp; Gray.</title>
        <authorList>
            <person name="Szrajer S."/>
            <person name="Gray D."/>
            <person name="Ylla G."/>
        </authorList>
    </citation>
    <scope>NUCLEOTIDE SEQUENCE [LARGE SCALE GENOMIC DNA]</scope>
    <source>
        <strain evidence="8">DAG 2021-001</strain>
        <tissue evidence="8">Whole body minus gut</tissue>
    </source>
</reference>
<proteinExistence type="predicted"/>
<keyword evidence="2" id="KW-0963">Cytoplasm</keyword>
<dbReference type="Pfam" id="PF12872">
    <property type="entry name" value="OST-HTH"/>
    <property type="match status" value="1"/>
</dbReference>
<dbReference type="InterPro" id="IPR002999">
    <property type="entry name" value="Tudor"/>
</dbReference>
<dbReference type="AlphaFoldDB" id="A0AAN9VE41"/>
<comment type="subcellular location">
    <subcellularLocation>
        <location evidence="1">Cytoplasm</location>
    </subcellularLocation>
</comment>
<evidence type="ECO:0000256" key="5">
    <source>
        <dbReference type="SAM" id="MobiDB-lite"/>
    </source>
</evidence>
<feature type="compositionally biased region" description="Polar residues" evidence="5">
    <location>
        <begin position="193"/>
        <end position="207"/>
    </location>
</feature>
<feature type="domain" description="Tudor" evidence="6">
    <location>
        <begin position="745"/>
        <end position="805"/>
    </location>
</feature>
<dbReference type="Gene3D" id="3.30.160.20">
    <property type="match status" value="1"/>
</dbReference>
<evidence type="ECO:0000256" key="4">
    <source>
        <dbReference type="ARBA" id="ARBA00022871"/>
    </source>
</evidence>
<evidence type="ECO:0000256" key="3">
    <source>
        <dbReference type="ARBA" id="ARBA00022737"/>
    </source>
</evidence>
<evidence type="ECO:0008006" key="10">
    <source>
        <dbReference type="Google" id="ProtNLM"/>
    </source>
</evidence>
<evidence type="ECO:0000313" key="8">
    <source>
        <dbReference type="EMBL" id="KAK7863140.1"/>
    </source>
</evidence>
<dbReference type="Proteomes" id="UP001378592">
    <property type="component" value="Unassembled WGS sequence"/>
</dbReference>
<dbReference type="InterPro" id="IPR025605">
    <property type="entry name" value="OST-HTH/LOTUS_dom"/>
</dbReference>
<dbReference type="SUPFAM" id="SSF54768">
    <property type="entry name" value="dsRNA-binding domain-like"/>
    <property type="match status" value="1"/>
</dbReference>
<dbReference type="GO" id="GO:0007283">
    <property type="term" value="P:spermatogenesis"/>
    <property type="evidence" value="ECO:0007669"/>
    <property type="project" value="UniProtKB-KW"/>
</dbReference>
<dbReference type="CDD" id="cd09972">
    <property type="entry name" value="LOTUS_TDRD_OSKAR"/>
    <property type="match status" value="1"/>
</dbReference>
<dbReference type="EMBL" id="JAZDUA010000238">
    <property type="protein sequence ID" value="KAK7863140.1"/>
    <property type="molecule type" value="Genomic_DNA"/>
</dbReference>
<dbReference type="Gene3D" id="3.30.420.610">
    <property type="entry name" value="LOTUS domain-like"/>
    <property type="match status" value="1"/>
</dbReference>
<dbReference type="InterPro" id="IPR041966">
    <property type="entry name" value="LOTUS-like"/>
</dbReference>
<dbReference type="PANTHER" id="PTHR22948:SF77">
    <property type="entry name" value="SERINE_THREONINE-PROTEIN KINASE 31-LIKE ISOFORM X1"/>
    <property type="match status" value="1"/>
</dbReference>
<dbReference type="InterPro" id="IPR035437">
    <property type="entry name" value="SNase_OB-fold_sf"/>
</dbReference>
<dbReference type="PROSITE" id="PS50304">
    <property type="entry name" value="TUDOR"/>
    <property type="match status" value="2"/>
</dbReference>
<evidence type="ECO:0000313" key="9">
    <source>
        <dbReference type="Proteomes" id="UP001378592"/>
    </source>
</evidence>
<organism evidence="8 9">
    <name type="scientific">Gryllus longicercus</name>
    <dbReference type="NCBI Taxonomy" id="2509291"/>
    <lineage>
        <taxon>Eukaryota</taxon>
        <taxon>Metazoa</taxon>
        <taxon>Ecdysozoa</taxon>
        <taxon>Arthropoda</taxon>
        <taxon>Hexapoda</taxon>
        <taxon>Insecta</taxon>
        <taxon>Pterygota</taxon>
        <taxon>Neoptera</taxon>
        <taxon>Polyneoptera</taxon>
        <taxon>Orthoptera</taxon>
        <taxon>Ensifera</taxon>
        <taxon>Gryllidea</taxon>
        <taxon>Grylloidea</taxon>
        <taxon>Gryllidae</taxon>
        <taxon>Gryllinae</taxon>
        <taxon>Gryllus</taxon>
    </lineage>
</organism>
<name>A0AAN9VE41_9ORTH</name>
<evidence type="ECO:0000259" key="6">
    <source>
        <dbReference type="PROSITE" id="PS50304"/>
    </source>
</evidence>
<feature type="region of interest" description="Disordered" evidence="5">
    <location>
        <begin position="93"/>
        <end position="122"/>
    </location>
</feature>
<dbReference type="InterPro" id="IPR050621">
    <property type="entry name" value="Tudor_domain_containing"/>
</dbReference>
<keyword evidence="4" id="KW-0221">Differentiation</keyword>
<feature type="region of interest" description="Disordered" evidence="5">
    <location>
        <begin position="190"/>
        <end position="218"/>
    </location>
</feature>
<dbReference type="SUPFAM" id="SSF63748">
    <property type="entry name" value="Tudor/PWWP/MBT"/>
    <property type="match status" value="3"/>
</dbReference>
<feature type="compositionally biased region" description="Pro residues" evidence="5">
    <location>
        <begin position="113"/>
        <end position="122"/>
    </location>
</feature>
<keyword evidence="3" id="KW-0677">Repeat</keyword>
<dbReference type="Gene3D" id="2.30.30.140">
    <property type="match status" value="3"/>
</dbReference>
<gene>
    <name evidence="8" type="ORF">R5R35_012758</name>
</gene>
<dbReference type="PANTHER" id="PTHR22948">
    <property type="entry name" value="TUDOR DOMAIN CONTAINING PROTEIN"/>
    <property type="match status" value="1"/>
</dbReference>
<evidence type="ECO:0000256" key="1">
    <source>
        <dbReference type="ARBA" id="ARBA00004496"/>
    </source>
</evidence>
<evidence type="ECO:0000256" key="2">
    <source>
        <dbReference type="ARBA" id="ARBA00022490"/>
    </source>
</evidence>